<comment type="caution">
    <text evidence="2">The sequence shown here is derived from an EMBL/GenBank/DDBJ whole genome shotgun (WGS) entry which is preliminary data.</text>
</comment>
<dbReference type="Proteomes" id="UP000078237">
    <property type="component" value="Unassembled WGS sequence"/>
</dbReference>
<dbReference type="STRING" id="100816.A0A175VRI7"/>
<dbReference type="PANTHER" id="PTHR38166:SF1">
    <property type="entry name" value="C2H2-TYPE DOMAIN-CONTAINING PROTEIN"/>
    <property type="match status" value="1"/>
</dbReference>
<feature type="compositionally biased region" description="Basic and acidic residues" evidence="1">
    <location>
        <begin position="272"/>
        <end position="285"/>
    </location>
</feature>
<organism evidence="2 3">
    <name type="scientific">Madurella mycetomatis</name>
    <dbReference type="NCBI Taxonomy" id="100816"/>
    <lineage>
        <taxon>Eukaryota</taxon>
        <taxon>Fungi</taxon>
        <taxon>Dikarya</taxon>
        <taxon>Ascomycota</taxon>
        <taxon>Pezizomycotina</taxon>
        <taxon>Sordariomycetes</taxon>
        <taxon>Sordariomycetidae</taxon>
        <taxon>Sordariales</taxon>
        <taxon>Sordariales incertae sedis</taxon>
        <taxon>Madurella</taxon>
    </lineage>
</organism>
<gene>
    <name evidence="2" type="ORF">MMYC01_209462</name>
</gene>
<dbReference type="PANTHER" id="PTHR38166">
    <property type="entry name" value="C2H2-TYPE DOMAIN-CONTAINING PROTEIN-RELATED"/>
    <property type="match status" value="1"/>
</dbReference>
<feature type="region of interest" description="Disordered" evidence="1">
    <location>
        <begin position="354"/>
        <end position="420"/>
    </location>
</feature>
<feature type="compositionally biased region" description="Low complexity" evidence="1">
    <location>
        <begin position="257"/>
        <end position="268"/>
    </location>
</feature>
<feature type="compositionally biased region" description="Polar residues" evidence="1">
    <location>
        <begin position="286"/>
        <end position="295"/>
    </location>
</feature>
<dbReference type="AlphaFoldDB" id="A0A175VRI7"/>
<dbReference type="Gene3D" id="3.30.160.60">
    <property type="entry name" value="Classic Zinc Finger"/>
    <property type="match status" value="1"/>
</dbReference>
<keyword evidence="3" id="KW-1185">Reference proteome</keyword>
<protein>
    <submittedName>
        <fullName evidence="2">Sal-like protein 3</fullName>
    </submittedName>
</protein>
<feature type="non-terminal residue" evidence="2">
    <location>
        <position position="1"/>
    </location>
</feature>
<feature type="region of interest" description="Disordered" evidence="1">
    <location>
        <begin position="767"/>
        <end position="809"/>
    </location>
</feature>
<accession>A0A175VRI7</accession>
<name>A0A175VRI7_9PEZI</name>
<evidence type="ECO:0000313" key="2">
    <source>
        <dbReference type="EMBL" id="KXX74107.1"/>
    </source>
</evidence>
<feature type="region of interest" description="Disordered" evidence="1">
    <location>
        <begin position="256"/>
        <end position="313"/>
    </location>
</feature>
<proteinExistence type="predicted"/>
<feature type="compositionally biased region" description="Acidic residues" evidence="1">
    <location>
        <begin position="302"/>
        <end position="313"/>
    </location>
</feature>
<dbReference type="EMBL" id="LCTW02000385">
    <property type="protein sequence ID" value="KXX74107.1"/>
    <property type="molecule type" value="Genomic_DNA"/>
</dbReference>
<dbReference type="OrthoDB" id="4573860at2759"/>
<dbReference type="VEuPathDB" id="FungiDB:MMYC01_209462"/>
<reference evidence="2 3" key="1">
    <citation type="journal article" date="2016" name="Genome Announc.">
        <title>Genome Sequence of Madurella mycetomatis mm55, Isolated from a Human Mycetoma Case in Sudan.</title>
        <authorList>
            <person name="Smit S."/>
            <person name="Derks M.F."/>
            <person name="Bervoets S."/>
            <person name="Fahal A."/>
            <person name="van Leeuwen W."/>
            <person name="van Belkum A."/>
            <person name="van de Sande W.W."/>
        </authorList>
    </citation>
    <scope>NUCLEOTIDE SEQUENCE [LARGE SCALE GENOMIC DNA]</scope>
    <source>
        <strain evidence="3">mm55</strain>
    </source>
</reference>
<evidence type="ECO:0000256" key="1">
    <source>
        <dbReference type="SAM" id="MobiDB-lite"/>
    </source>
</evidence>
<feature type="compositionally biased region" description="Polar residues" evidence="1">
    <location>
        <begin position="768"/>
        <end position="780"/>
    </location>
</feature>
<sequence>SGSHVFVAAPQDVGQKESSAVPVGIIKSVDIARLPLLDQTRLAAEVGVSDLSELLSKYFVECVQSGWAFADLHSREHISKGIRLFSFAHDLIDKVDTLIAVGSPLPETAAVLHRQLAGLDAVVADEHPQLLGTLFSLRTQILRLKSPVLDEVYLSSALFKLNQYLHSHHLLTKIFFKIRQNHTQYPPEDCMDQLATLPSTIFNNIFRDRLAIPGWISSLKPSYESPDTRSDYGSMSYAQSVVFPDHDVDLAYPEPITTPQLQAPPLAASPTKSRDHPQAKQEWESPHTSVRQDTPSSLASDVDSDDLSDSDLSEDETLLPITHADKKREIVEGILQHFLSDFDKWVAVVISRGRASKAAGGNDAAPPTQSENKTVDQPIGDSKLQSLKGKGKRTAAEDEQEESDNDGAGRGTPNKRGRLINDKGRRFACPYYKHNPRRYRHIKSCTSTAFNTVHRVKEHITRTHRQRPSCARCHREFSNGDTLKEHLRLQPSCEVSNETPIHEGFDSAQEEQLKRRGKGTQVEQWQNIYRILFDVPEKDIPTPYYDNDISIFEREETFKEYVQRELMPRVRQVVGARVEQYFSQAGPVIQAALADIVRDLDECLWRDFEAERLVERHGTTAQTLETASSTLPVISTAIPTGCTPNGAPVMCSSTSTTATSREPTEHRFSPVIAVPTRPLEPWHATAGGGEPQPSNTTTTQLNISTDEFPAASTAMTTPITMQQHVNQGDTDFSQSWITYPLYDSLSFESFLPSGSVAPYGAASGPNIGETSHISSSNQDGNAMAEFVHQPEDEGDGDWSMETSSQEREQ</sequence>
<evidence type="ECO:0000313" key="3">
    <source>
        <dbReference type="Proteomes" id="UP000078237"/>
    </source>
</evidence>